<name>A0A6A6BNC5_9PEZI</name>
<reference evidence="3" key="1">
    <citation type="journal article" date="2020" name="Stud. Mycol.">
        <title>101 Dothideomycetes genomes: a test case for predicting lifestyles and emergence of pathogens.</title>
        <authorList>
            <person name="Haridas S."/>
            <person name="Albert R."/>
            <person name="Binder M."/>
            <person name="Bloem J."/>
            <person name="Labutti K."/>
            <person name="Salamov A."/>
            <person name="Andreopoulos B."/>
            <person name="Baker S."/>
            <person name="Barry K."/>
            <person name="Bills G."/>
            <person name="Bluhm B."/>
            <person name="Cannon C."/>
            <person name="Castanera R."/>
            <person name="Culley D."/>
            <person name="Daum C."/>
            <person name="Ezra D."/>
            <person name="Gonzalez J."/>
            <person name="Henrissat B."/>
            <person name="Kuo A."/>
            <person name="Liang C."/>
            <person name="Lipzen A."/>
            <person name="Lutzoni F."/>
            <person name="Magnuson J."/>
            <person name="Mondo S."/>
            <person name="Nolan M."/>
            <person name="Ohm R."/>
            <person name="Pangilinan J."/>
            <person name="Park H.-J."/>
            <person name="Ramirez L."/>
            <person name="Alfaro M."/>
            <person name="Sun H."/>
            <person name="Tritt A."/>
            <person name="Yoshinaga Y."/>
            <person name="Zwiers L.-H."/>
            <person name="Turgeon B."/>
            <person name="Goodwin S."/>
            <person name="Spatafora J."/>
            <person name="Crous P."/>
            <person name="Grigoriev I."/>
        </authorList>
    </citation>
    <scope>NUCLEOTIDE SEQUENCE</scope>
    <source>
        <strain evidence="3">CBS 121167</strain>
    </source>
</reference>
<proteinExistence type="predicted"/>
<evidence type="ECO:0000313" key="4">
    <source>
        <dbReference type="Proteomes" id="UP000799438"/>
    </source>
</evidence>
<feature type="domain" description="Alpha/beta hydrolase fold-3" evidence="2">
    <location>
        <begin position="163"/>
        <end position="346"/>
    </location>
</feature>
<dbReference type="Gene3D" id="3.40.50.1820">
    <property type="entry name" value="alpha/beta hydrolase"/>
    <property type="match status" value="1"/>
</dbReference>
<keyword evidence="4" id="KW-1185">Reference proteome</keyword>
<dbReference type="Proteomes" id="UP000799438">
    <property type="component" value="Unassembled WGS sequence"/>
</dbReference>
<dbReference type="Pfam" id="PF07859">
    <property type="entry name" value="Abhydrolase_3"/>
    <property type="match status" value="1"/>
</dbReference>
<organism evidence="3 4">
    <name type="scientific">Aplosporella prunicola CBS 121167</name>
    <dbReference type="NCBI Taxonomy" id="1176127"/>
    <lineage>
        <taxon>Eukaryota</taxon>
        <taxon>Fungi</taxon>
        <taxon>Dikarya</taxon>
        <taxon>Ascomycota</taxon>
        <taxon>Pezizomycotina</taxon>
        <taxon>Dothideomycetes</taxon>
        <taxon>Dothideomycetes incertae sedis</taxon>
        <taxon>Botryosphaeriales</taxon>
        <taxon>Aplosporellaceae</taxon>
        <taxon>Aplosporella</taxon>
    </lineage>
</organism>
<dbReference type="GeneID" id="54301418"/>
<keyword evidence="1" id="KW-0378">Hydrolase</keyword>
<dbReference type="GO" id="GO:0016787">
    <property type="term" value="F:hydrolase activity"/>
    <property type="evidence" value="ECO:0007669"/>
    <property type="project" value="UniProtKB-KW"/>
</dbReference>
<dbReference type="SUPFAM" id="SSF53474">
    <property type="entry name" value="alpha/beta-Hydrolases"/>
    <property type="match status" value="1"/>
</dbReference>
<evidence type="ECO:0000313" key="3">
    <source>
        <dbReference type="EMBL" id="KAF2144923.1"/>
    </source>
</evidence>
<evidence type="ECO:0000259" key="2">
    <source>
        <dbReference type="Pfam" id="PF07859"/>
    </source>
</evidence>
<dbReference type="InterPro" id="IPR050300">
    <property type="entry name" value="GDXG_lipolytic_enzyme"/>
</dbReference>
<protein>
    <recommendedName>
        <fullName evidence="2">Alpha/beta hydrolase fold-3 domain-containing protein</fullName>
    </recommendedName>
</protein>
<dbReference type="InterPro" id="IPR029058">
    <property type="entry name" value="AB_hydrolase_fold"/>
</dbReference>
<dbReference type="InterPro" id="IPR013094">
    <property type="entry name" value="AB_hydrolase_3"/>
</dbReference>
<dbReference type="PANTHER" id="PTHR48081">
    <property type="entry name" value="AB HYDROLASE SUPERFAMILY PROTEIN C4A8.06C"/>
    <property type="match status" value="1"/>
</dbReference>
<gene>
    <name evidence="3" type="ORF">K452DRAFT_316068</name>
</gene>
<dbReference type="PANTHER" id="PTHR48081:SF31">
    <property type="entry name" value="STERYL ACETYL HYDROLASE MUG81-RELATED"/>
    <property type="match status" value="1"/>
</dbReference>
<dbReference type="OrthoDB" id="2152029at2759"/>
<dbReference type="EMBL" id="ML995478">
    <property type="protein sequence ID" value="KAF2144923.1"/>
    <property type="molecule type" value="Genomic_DNA"/>
</dbReference>
<evidence type="ECO:0000256" key="1">
    <source>
        <dbReference type="ARBA" id="ARBA00022801"/>
    </source>
</evidence>
<accession>A0A6A6BNC5</accession>
<dbReference type="RefSeq" id="XP_033400635.1">
    <property type="nucleotide sequence ID" value="XM_033543921.1"/>
</dbReference>
<dbReference type="AlphaFoldDB" id="A0A6A6BNC5"/>
<sequence>MTLRPRSLVKLTWRERLHVLRIKFNVLCATFICTIKAVFSKPRPASLRRHAINAQLRSWFSQAGPKLEQGVLDDSDEVYRKWCKKNKVTPVRETLADGTAASWIGSRNAKTVLLYFPGGGYNLPALPSHFGFLGTLVKDLDCNDNLDPQGDGNFAALVLHASVAPFQTYPTQLAQAATILNYMRNALSIRTENIIVGGDSAGGNLALSLLSHILHPHPDETSVHRVDWTADEKLKGVLLISPWMDFTTDDESFQLYQAYDFLTPQLLGRWATTFLADRPADAYNRPARAPPGWWSGVGGIVGDVLQVCGAQEVLKDGQKRFSDAFQADWDGQGRFEAVEVENETHVSCAIDFGAGIKLQKVGMYIRLRDWLKPKVAGDV</sequence>